<feature type="transmembrane region" description="Helical" evidence="1">
    <location>
        <begin position="94"/>
        <end position="118"/>
    </location>
</feature>
<sequence>MALVQLSLAALFVALVGAAVYLQAYSSAIFYLILAASLLALIVYAMDKVAALENRRRISENRLHLIALAGGWPGALIAQKLFNHKTTKRPFRIVFWITVLINGGVVGWTFTDGGSALLTRGMAEMERLVALLGG</sequence>
<proteinExistence type="predicted"/>
<keyword evidence="1" id="KW-0472">Membrane</keyword>
<reference evidence="3" key="1">
    <citation type="journal article" date="2019" name="Int. J. Syst. Evol. Microbiol.">
        <title>The Global Catalogue of Microorganisms (GCM) 10K type strain sequencing project: providing services to taxonomists for standard genome sequencing and annotation.</title>
        <authorList>
            <consortium name="The Broad Institute Genomics Platform"/>
            <consortium name="The Broad Institute Genome Sequencing Center for Infectious Disease"/>
            <person name="Wu L."/>
            <person name="Ma J."/>
        </authorList>
    </citation>
    <scope>NUCLEOTIDE SEQUENCE [LARGE SCALE GENOMIC DNA]</scope>
    <source>
        <strain evidence="3">CGMCC 1.13718</strain>
    </source>
</reference>
<evidence type="ECO:0000313" key="3">
    <source>
        <dbReference type="Proteomes" id="UP001596425"/>
    </source>
</evidence>
<protein>
    <submittedName>
        <fullName evidence="2">DUF1294 domain-containing protein</fullName>
    </submittedName>
</protein>
<dbReference type="InterPro" id="IPR010718">
    <property type="entry name" value="DUF1294"/>
</dbReference>
<dbReference type="Pfam" id="PF06961">
    <property type="entry name" value="DUF1294"/>
    <property type="match status" value="1"/>
</dbReference>
<dbReference type="Proteomes" id="UP001596425">
    <property type="component" value="Unassembled WGS sequence"/>
</dbReference>
<keyword evidence="1" id="KW-0812">Transmembrane</keyword>
<organism evidence="2 3">
    <name type="scientific">Microbulbifer taiwanensis</name>
    <dbReference type="NCBI Taxonomy" id="986746"/>
    <lineage>
        <taxon>Bacteria</taxon>
        <taxon>Pseudomonadati</taxon>
        <taxon>Pseudomonadota</taxon>
        <taxon>Gammaproteobacteria</taxon>
        <taxon>Cellvibrionales</taxon>
        <taxon>Microbulbiferaceae</taxon>
        <taxon>Microbulbifer</taxon>
    </lineage>
</organism>
<dbReference type="EMBL" id="JBHSVR010000001">
    <property type="protein sequence ID" value="MFC6633932.1"/>
    <property type="molecule type" value="Genomic_DNA"/>
</dbReference>
<feature type="transmembrane region" description="Helical" evidence="1">
    <location>
        <begin position="28"/>
        <end position="45"/>
    </location>
</feature>
<keyword evidence="3" id="KW-1185">Reference proteome</keyword>
<evidence type="ECO:0000256" key="1">
    <source>
        <dbReference type="SAM" id="Phobius"/>
    </source>
</evidence>
<dbReference type="RefSeq" id="WP_377516620.1">
    <property type="nucleotide sequence ID" value="NZ_JBHSVR010000001.1"/>
</dbReference>
<gene>
    <name evidence="2" type="ORF">ACFQBM_11585</name>
</gene>
<keyword evidence="1" id="KW-1133">Transmembrane helix</keyword>
<evidence type="ECO:0000313" key="2">
    <source>
        <dbReference type="EMBL" id="MFC6633932.1"/>
    </source>
</evidence>
<accession>A0ABW1YPD4</accession>
<name>A0ABW1YPD4_9GAMM</name>
<comment type="caution">
    <text evidence="2">The sequence shown here is derived from an EMBL/GenBank/DDBJ whole genome shotgun (WGS) entry which is preliminary data.</text>
</comment>